<sequence length="392" mass="44219">MSLTVSEGECIVGLLTAFASVAAAATANKPKSIMHSEASPLLQTKNPNTSVRRKKLVEEEDKRKGQKEEMLKGGQPGSSANNNIDKAAKEQEEIRIMREREKESEFKAQTNNPPSISAAIHGPVLDQLLPSDNSSNQGGGGSFNMAGWNTLTDKKFEEAYELYRKQAREKQLKRKQLVEEEDKRKRRRAEMLKGGQPSSNANNKIDKAAKEQEEIKIMREREKPLTCYSFLTFPTVQPVVPAPDHQQAIHQQPAQMVPVVKSGRDMKHDEYDFNSEDDHSSEPMTYEEKKHMSLNINKLPGECLTRVVSIIESREQITDFNPEEIEIDFETLKAQTLRELEAFVKACLDKKSTKKPVAPKTATIKPQTKREELEEKIENLGGPSQTGFTYYT</sequence>
<dbReference type="PANTHER" id="PTHR22880">
    <property type="entry name" value="FALZ-RELATED BROMODOMAIN-CONTAINING PROTEINS"/>
    <property type="match status" value="1"/>
</dbReference>
<dbReference type="Proteomes" id="UP000887574">
    <property type="component" value="Unplaced"/>
</dbReference>
<feature type="compositionally biased region" description="Basic and acidic residues" evidence="1">
    <location>
        <begin position="368"/>
        <end position="378"/>
    </location>
</feature>
<feature type="region of interest" description="Disordered" evidence="1">
    <location>
        <begin position="168"/>
        <end position="207"/>
    </location>
</feature>
<dbReference type="Pfam" id="PF17035">
    <property type="entry name" value="BET"/>
    <property type="match status" value="1"/>
</dbReference>
<name>A0A915D226_9BILA</name>
<feature type="compositionally biased region" description="Polar residues" evidence="1">
    <location>
        <begin position="41"/>
        <end position="50"/>
    </location>
</feature>
<reference evidence="4" key="1">
    <citation type="submission" date="2022-11" db="UniProtKB">
        <authorList>
            <consortium name="WormBaseParasite"/>
        </authorList>
    </citation>
    <scope>IDENTIFICATION</scope>
</reference>
<dbReference type="PANTHER" id="PTHR22880:SF225">
    <property type="entry name" value="BROMODOMAIN-CONTAINING PROTEIN BET-1-RELATED"/>
    <property type="match status" value="1"/>
</dbReference>
<evidence type="ECO:0000259" key="2">
    <source>
        <dbReference type="PROSITE" id="PS51525"/>
    </source>
</evidence>
<dbReference type="InterPro" id="IPR027353">
    <property type="entry name" value="NET_dom"/>
</dbReference>
<dbReference type="InterPro" id="IPR050935">
    <property type="entry name" value="Bromo_chromatin_reader"/>
</dbReference>
<dbReference type="GO" id="GO:0006355">
    <property type="term" value="P:regulation of DNA-templated transcription"/>
    <property type="evidence" value="ECO:0007669"/>
    <property type="project" value="TreeGrafter"/>
</dbReference>
<dbReference type="FunFam" id="1.20.1270.220:FF:000001">
    <property type="entry name" value="bromodomain-containing protein 2 isoform X1"/>
    <property type="match status" value="1"/>
</dbReference>
<feature type="compositionally biased region" description="Polar residues" evidence="1">
    <location>
        <begin position="382"/>
        <end position="392"/>
    </location>
</feature>
<proteinExistence type="predicted"/>
<dbReference type="WBParaSite" id="jg1457.1">
    <property type="protein sequence ID" value="jg1457.1"/>
    <property type="gene ID" value="jg1457"/>
</dbReference>
<accession>A0A915D226</accession>
<feature type="domain" description="NET" evidence="2">
    <location>
        <begin position="274"/>
        <end position="355"/>
    </location>
</feature>
<feature type="region of interest" description="Disordered" evidence="1">
    <location>
        <begin position="355"/>
        <end position="392"/>
    </location>
</feature>
<dbReference type="PROSITE" id="PS51525">
    <property type="entry name" value="NET"/>
    <property type="match status" value="1"/>
</dbReference>
<evidence type="ECO:0000313" key="3">
    <source>
        <dbReference type="Proteomes" id="UP000887574"/>
    </source>
</evidence>
<feature type="compositionally biased region" description="Basic and acidic residues" evidence="1">
    <location>
        <begin position="56"/>
        <end position="71"/>
    </location>
</feature>
<protein>
    <submittedName>
        <fullName evidence="4">NET domain-containing protein</fullName>
    </submittedName>
</protein>
<dbReference type="AlphaFoldDB" id="A0A915D226"/>
<feature type="compositionally biased region" description="Basic and acidic residues" evidence="1">
    <location>
        <begin position="168"/>
        <end position="183"/>
    </location>
</feature>
<dbReference type="Gene3D" id="1.20.1270.220">
    <property type="match status" value="1"/>
</dbReference>
<feature type="region of interest" description="Disordered" evidence="1">
    <location>
        <begin position="26"/>
        <end position="91"/>
    </location>
</feature>
<keyword evidence="3" id="KW-1185">Reference proteome</keyword>
<dbReference type="GO" id="GO:0000785">
    <property type="term" value="C:chromatin"/>
    <property type="evidence" value="ECO:0007669"/>
    <property type="project" value="TreeGrafter"/>
</dbReference>
<organism evidence="3 4">
    <name type="scientific">Ditylenchus dipsaci</name>
    <dbReference type="NCBI Taxonomy" id="166011"/>
    <lineage>
        <taxon>Eukaryota</taxon>
        <taxon>Metazoa</taxon>
        <taxon>Ecdysozoa</taxon>
        <taxon>Nematoda</taxon>
        <taxon>Chromadorea</taxon>
        <taxon>Rhabditida</taxon>
        <taxon>Tylenchina</taxon>
        <taxon>Tylenchomorpha</taxon>
        <taxon>Sphaerularioidea</taxon>
        <taxon>Anguinidae</taxon>
        <taxon>Anguininae</taxon>
        <taxon>Ditylenchus</taxon>
    </lineage>
</organism>
<dbReference type="InterPro" id="IPR038336">
    <property type="entry name" value="NET_sf"/>
</dbReference>
<dbReference type="GO" id="GO:0005634">
    <property type="term" value="C:nucleus"/>
    <property type="evidence" value="ECO:0007669"/>
    <property type="project" value="TreeGrafter"/>
</dbReference>
<evidence type="ECO:0000313" key="4">
    <source>
        <dbReference type="WBParaSite" id="jg1457.1"/>
    </source>
</evidence>
<evidence type="ECO:0000256" key="1">
    <source>
        <dbReference type="SAM" id="MobiDB-lite"/>
    </source>
</evidence>
<dbReference type="GO" id="GO:0006338">
    <property type="term" value="P:chromatin remodeling"/>
    <property type="evidence" value="ECO:0007669"/>
    <property type="project" value="TreeGrafter"/>
</dbReference>